<dbReference type="GO" id="GO:0005524">
    <property type="term" value="F:ATP binding"/>
    <property type="evidence" value="ECO:0007669"/>
    <property type="project" value="InterPro"/>
</dbReference>
<dbReference type="Gene3D" id="3.30.428.70">
    <property type="match status" value="1"/>
</dbReference>
<dbReference type="EMBL" id="KV460211">
    <property type="protein sequence ID" value="OBT99884.1"/>
    <property type="molecule type" value="Genomic_DNA"/>
</dbReference>
<feature type="domain" description="ATP adenylyltransferase C-terminal" evidence="1">
    <location>
        <begin position="187"/>
        <end position="312"/>
    </location>
</feature>
<proteinExistence type="predicted"/>
<feature type="domain" description="Ap4A phosphorylase 1/2 N-terminal" evidence="2">
    <location>
        <begin position="9"/>
        <end position="165"/>
    </location>
</feature>
<dbReference type="PANTHER" id="PTHR38420:SF3">
    <property type="entry name" value="5',5'''-P-1,P-4-TETRAPHOSPHATE PHOSPHORYLASE 2"/>
    <property type="match status" value="1"/>
</dbReference>
<dbReference type="RefSeq" id="XP_018133617.1">
    <property type="nucleotide sequence ID" value="XM_018271703.2"/>
</dbReference>
<reference evidence="4" key="2">
    <citation type="journal article" date="2018" name="Nat. Commun.">
        <title>Extreme sensitivity to ultraviolet light in the fungal pathogen causing white-nose syndrome of bats.</title>
        <authorList>
            <person name="Palmer J.M."/>
            <person name="Drees K.P."/>
            <person name="Foster J.T."/>
            <person name="Lindner D.L."/>
        </authorList>
    </citation>
    <scope>NUCLEOTIDE SEQUENCE [LARGE SCALE GENOMIC DNA]</scope>
    <source>
        <strain evidence="4">UAMH 10579</strain>
    </source>
</reference>
<evidence type="ECO:0000259" key="1">
    <source>
        <dbReference type="Pfam" id="PF09830"/>
    </source>
</evidence>
<reference evidence="3 4" key="1">
    <citation type="submission" date="2016-03" db="EMBL/GenBank/DDBJ databases">
        <title>Comparative genomics of Pseudogymnoascus destructans, the fungus causing white-nose syndrome of bats.</title>
        <authorList>
            <person name="Palmer J.M."/>
            <person name="Drees K.P."/>
            <person name="Foster J.T."/>
            <person name="Lindner D.L."/>
        </authorList>
    </citation>
    <scope>NUCLEOTIDE SEQUENCE [LARGE SCALE GENOMIC DNA]</scope>
    <source>
        <strain evidence="3 4">UAMH 10579</strain>
    </source>
</reference>
<organism evidence="3 4">
    <name type="scientific">Pseudogymnoascus verrucosus</name>
    <dbReference type="NCBI Taxonomy" id="342668"/>
    <lineage>
        <taxon>Eukaryota</taxon>
        <taxon>Fungi</taxon>
        <taxon>Dikarya</taxon>
        <taxon>Ascomycota</taxon>
        <taxon>Pezizomycotina</taxon>
        <taxon>Leotiomycetes</taxon>
        <taxon>Thelebolales</taxon>
        <taxon>Thelebolaceae</taxon>
        <taxon>Pseudogymnoascus</taxon>
    </lineage>
</organism>
<dbReference type="InterPro" id="IPR009163">
    <property type="entry name" value="Ap4A_phos1/2"/>
</dbReference>
<dbReference type="AlphaFoldDB" id="A0A1B8GVM3"/>
<accession>A0A1B8GVM3</accession>
<dbReference type="Proteomes" id="UP000091956">
    <property type="component" value="Unassembled WGS sequence"/>
</dbReference>
<dbReference type="GO" id="GO:0003877">
    <property type="term" value="F:ATP:ADP adenylyltransferase activity"/>
    <property type="evidence" value="ECO:0007669"/>
    <property type="project" value="InterPro"/>
</dbReference>
<dbReference type="SUPFAM" id="SSF54197">
    <property type="entry name" value="HIT-like"/>
    <property type="match status" value="1"/>
</dbReference>
<keyword evidence="4" id="KW-1185">Reference proteome</keyword>
<dbReference type="OrthoDB" id="10267950at2759"/>
<dbReference type="InterPro" id="IPR036265">
    <property type="entry name" value="HIT-like_sf"/>
</dbReference>
<dbReference type="GeneID" id="28835578"/>
<dbReference type="STRING" id="342668.A0A1B8GVM3"/>
<evidence type="ECO:0000259" key="2">
    <source>
        <dbReference type="Pfam" id="PF19327"/>
    </source>
</evidence>
<dbReference type="GO" id="GO:0009117">
    <property type="term" value="P:nucleotide metabolic process"/>
    <property type="evidence" value="ECO:0007669"/>
    <property type="project" value="InterPro"/>
</dbReference>
<evidence type="ECO:0000313" key="3">
    <source>
        <dbReference type="EMBL" id="OBT99884.1"/>
    </source>
</evidence>
<dbReference type="InterPro" id="IPR045759">
    <property type="entry name" value="Ap4A_phos1/2_N"/>
</dbReference>
<protein>
    <submittedName>
        <fullName evidence="3">Uncharacterized protein</fullName>
    </submittedName>
</protein>
<dbReference type="Pfam" id="PF19327">
    <property type="entry name" value="Ap4A_phos_N"/>
    <property type="match status" value="1"/>
</dbReference>
<sequence length="331" mass="35707">MGSIKIQDGLPDIVAARFQEAKESGDLLAFDSTAAVLDVNGIPFQLRYCPTLKSKPKPNGPSSSSSTPFNPFLNPPPALFITPIGPSHHLVLNKFALTPNHTILATKTFLSQTDPLAADDLEAVYALLSAYRSAGQRLFGFFNSGPHSGASQPHRHVQFLPVESMREGLGEGEWDLLADGLAEKQAKIPFTYFAAPIKGNPSPAKLHETYLALHKMARYAMDTFEKRAGTDGGGEEMSYNLAFTDSSMIILPRRAEGMAFPTGLEDPKETGVVALNGTVLGGTLLVKDELEWKALREDGRKLKEVLERIGIPFSAFAGEILGWKGAPSGAL</sequence>
<evidence type="ECO:0000313" key="4">
    <source>
        <dbReference type="Proteomes" id="UP000091956"/>
    </source>
</evidence>
<dbReference type="InterPro" id="IPR043171">
    <property type="entry name" value="Ap4A_phos1/2-like"/>
</dbReference>
<dbReference type="PANTHER" id="PTHR38420">
    <property type="entry name" value="AP-4-A PHOSPHORYLASE II"/>
    <property type="match status" value="1"/>
</dbReference>
<dbReference type="InterPro" id="IPR019200">
    <property type="entry name" value="ATP_adenylylTrfase_C"/>
</dbReference>
<gene>
    <name evidence="3" type="ORF">VE01_02192</name>
</gene>
<dbReference type="Pfam" id="PF09830">
    <property type="entry name" value="ATP_transf"/>
    <property type="match status" value="1"/>
</dbReference>
<name>A0A1B8GVM3_9PEZI</name>